<sequence>MWHTRTILEASGQEDAKDDDHKRTAGKKWLQIAQDRNEWHILKESSTNEGSKQAKDRETAFYKPLTVLSSVGP</sequence>
<dbReference type="Proteomes" id="UP000494106">
    <property type="component" value="Unassembled WGS sequence"/>
</dbReference>
<organism evidence="2 3">
    <name type="scientific">Arctia plantaginis</name>
    <name type="common">Wood tiger moth</name>
    <name type="synonym">Phalaena plantaginis</name>
    <dbReference type="NCBI Taxonomy" id="874455"/>
    <lineage>
        <taxon>Eukaryota</taxon>
        <taxon>Metazoa</taxon>
        <taxon>Ecdysozoa</taxon>
        <taxon>Arthropoda</taxon>
        <taxon>Hexapoda</taxon>
        <taxon>Insecta</taxon>
        <taxon>Pterygota</taxon>
        <taxon>Neoptera</taxon>
        <taxon>Endopterygota</taxon>
        <taxon>Lepidoptera</taxon>
        <taxon>Glossata</taxon>
        <taxon>Ditrysia</taxon>
        <taxon>Noctuoidea</taxon>
        <taxon>Erebidae</taxon>
        <taxon>Arctiinae</taxon>
        <taxon>Arctia</taxon>
    </lineage>
</organism>
<feature type="compositionally biased region" description="Basic and acidic residues" evidence="1">
    <location>
        <begin position="14"/>
        <end position="23"/>
    </location>
</feature>
<reference evidence="2 3" key="1">
    <citation type="submission" date="2020-04" db="EMBL/GenBank/DDBJ databases">
        <authorList>
            <person name="Wallbank WR R."/>
            <person name="Pardo Diaz C."/>
            <person name="Kozak K."/>
            <person name="Martin S."/>
            <person name="Jiggins C."/>
            <person name="Moest M."/>
            <person name="Warren A I."/>
            <person name="Byers J.R.P. K."/>
            <person name="Montejo-Kovacevich G."/>
            <person name="Yen C E."/>
        </authorList>
    </citation>
    <scope>NUCLEOTIDE SEQUENCE [LARGE SCALE GENOMIC DNA]</scope>
</reference>
<evidence type="ECO:0000313" key="3">
    <source>
        <dbReference type="Proteomes" id="UP000494106"/>
    </source>
</evidence>
<protein>
    <submittedName>
        <fullName evidence="2">Uncharacterized protein</fullName>
    </submittedName>
</protein>
<dbReference type="EMBL" id="CADEBC010000519">
    <property type="protein sequence ID" value="CAB3243671.1"/>
    <property type="molecule type" value="Genomic_DNA"/>
</dbReference>
<comment type="caution">
    <text evidence="2">The sequence shown here is derived from an EMBL/GenBank/DDBJ whole genome shotgun (WGS) entry which is preliminary data.</text>
</comment>
<proteinExistence type="predicted"/>
<evidence type="ECO:0000256" key="1">
    <source>
        <dbReference type="SAM" id="MobiDB-lite"/>
    </source>
</evidence>
<feature type="region of interest" description="Disordered" evidence="1">
    <location>
        <begin position="1"/>
        <end position="26"/>
    </location>
</feature>
<keyword evidence="3" id="KW-1185">Reference proteome</keyword>
<dbReference type="AlphaFoldDB" id="A0A8S1AAR0"/>
<accession>A0A8S1AAR0</accession>
<gene>
    <name evidence="2" type="ORF">APLA_LOCUS9593</name>
</gene>
<name>A0A8S1AAR0_ARCPL</name>
<evidence type="ECO:0000313" key="2">
    <source>
        <dbReference type="EMBL" id="CAB3243671.1"/>
    </source>
</evidence>